<dbReference type="EMBL" id="JAULBC010000001">
    <property type="protein sequence ID" value="MEX6686385.1"/>
    <property type="molecule type" value="Genomic_DNA"/>
</dbReference>
<proteinExistence type="predicted"/>
<dbReference type="PANTHER" id="PTHR37422:SF13">
    <property type="entry name" value="LIPOPOLYSACCHARIDE BIOSYNTHESIS PROTEIN PA4999-RELATED"/>
    <property type="match status" value="1"/>
</dbReference>
<keyword evidence="3 5" id="KW-1133">Transmembrane helix</keyword>
<evidence type="ECO:0000313" key="8">
    <source>
        <dbReference type="Proteomes" id="UP001560573"/>
    </source>
</evidence>
<feature type="transmembrane region" description="Helical" evidence="5">
    <location>
        <begin position="209"/>
        <end position="240"/>
    </location>
</feature>
<dbReference type="InterPro" id="IPR051533">
    <property type="entry name" value="WaaL-like"/>
</dbReference>
<feature type="transmembrane region" description="Helical" evidence="5">
    <location>
        <begin position="105"/>
        <end position="122"/>
    </location>
</feature>
<reference evidence="7 8" key="1">
    <citation type="submission" date="2023-07" db="EMBL/GenBank/DDBJ databases">
        <authorList>
            <person name="Lian W.-H."/>
        </authorList>
    </citation>
    <scope>NUCLEOTIDE SEQUENCE [LARGE SCALE GENOMIC DNA]</scope>
    <source>
        <strain evidence="7 8">SYSU DXS3180</strain>
    </source>
</reference>
<dbReference type="InterPro" id="IPR007016">
    <property type="entry name" value="O-antigen_ligase-rel_domated"/>
</dbReference>
<dbReference type="Proteomes" id="UP001560573">
    <property type="component" value="Unassembled WGS sequence"/>
</dbReference>
<feature type="transmembrane region" description="Helical" evidence="5">
    <location>
        <begin position="129"/>
        <end position="146"/>
    </location>
</feature>
<evidence type="ECO:0000256" key="2">
    <source>
        <dbReference type="ARBA" id="ARBA00022692"/>
    </source>
</evidence>
<keyword evidence="4 5" id="KW-0472">Membrane</keyword>
<evidence type="ECO:0000256" key="3">
    <source>
        <dbReference type="ARBA" id="ARBA00022989"/>
    </source>
</evidence>
<comment type="caution">
    <text evidence="7">The sequence shown here is derived from an EMBL/GenBank/DDBJ whole genome shotgun (WGS) entry which is preliminary data.</text>
</comment>
<protein>
    <submittedName>
        <fullName evidence="7">O-antigen ligase family protein</fullName>
    </submittedName>
</protein>
<dbReference type="PANTHER" id="PTHR37422">
    <property type="entry name" value="TEICHURONIC ACID BIOSYNTHESIS PROTEIN TUAE"/>
    <property type="match status" value="1"/>
</dbReference>
<feature type="domain" description="O-antigen ligase-related" evidence="6">
    <location>
        <begin position="213"/>
        <end position="367"/>
    </location>
</feature>
<accession>A0ABV3ZA77</accession>
<dbReference type="RefSeq" id="WP_369327782.1">
    <property type="nucleotide sequence ID" value="NZ_JAULBC010000001.1"/>
</dbReference>
<feature type="transmembrane region" description="Helical" evidence="5">
    <location>
        <begin position="180"/>
        <end position="203"/>
    </location>
</feature>
<organism evidence="7 8">
    <name type="scientific">Danxiaibacter flavus</name>
    <dbReference type="NCBI Taxonomy" id="3049108"/>
    <lineage>
        <taxon>Bacteria</taxon>
        <taxon>Pseudomonadati</taxon>
        <taxon>Bacteroidota</taxon>
        <taxon>Chitinophagia</taxon>
        <taxon>Chitinophagales</taxon>
        <taxon>Chitinophagaceae</taxon>
        <taxon>Danxiaibacter</taxon>
    </lineage>
</organism>
<keyword evidence="8" id="KW-1185">Reference proteome</keyword>
<feature type="transmembrane region" description="Helical" evidence="5">
    <location>
        <begin position="75"/>
        <end position="93"/>
    </location>
</feature>
<evidence type="ECO:0000256" key="1">
    <source>
        <dbReference type="ARBA" id="ARBA00004141"/>
    </source>
</evidence>
<feature type="transmembrane region" description="Helical" evidence="5">
    <location>
        <begin position="408"/>
        <end position="427"/>
    </location>
</feature>
<evidence type="ECO:0000259" key="6">
    <source>
        <dbReference type="Pfam" id="PF04932"/>
    </source>
</evidence>
<dbReference type="GO" id="GO:0016874">
    <property type="term" value="F:ligase activity"/>
    <property type="evidence" value="ECO:0007669"/>
    <property type="project" value="UniProtKB-KW"/>
</dbReference>
<keyword evidence="7" id="KW-0436">Ligase</keyword>
<evidence type="ECO:0000256" key="4">
    <source>
        <dbReference type="ARBA" id="ARBA00023136"/>
    </source>
</evidence>
<comment type="subcellular location">
    <subcellularLocation>
        <location evidence="1">Membrane</location>
        <topology evidence="1">Multi-pass membrane protein</topology>
    </subcellularLocation>
</comment>
<feature type="transmembrane region" description="Helical" evidence="5">
    <location>
        <begin position="383"/>
        <end position="402"/>
    </location>
</feature>
<keyword evidence="2 5" id="KW-0812">Transmembrane</keyword>
<feature type="transmembrane region" description="Helical" evidence="5">
    <location>
        <begin position="252"/>
        <end position="275"/>
    </location>
</feature>
<name>A0ABV3ZA77_9BACT</name>
<gene>
    <name evidence="7" type="ORF">QTN47_02710</name>
</gene>
<evidence type="ECO:0000256" key="5">
    <source>
        <dbReference type="SAM" id="Phobius"/>
    </source>
</evidence>
<feature type="transmembrane region" description="Helical" evidence="5">
    <location>
        <begin position="351"/>
        <end position="371"/>
    </location>
</feature>
<dbReference type="Pfam" id="PF04932">
    <property type="entry name" value="Wzy_C"/>
    <property type="match status" value="1"/>
</dbReference>
<sequence>MNNSFSHVVIPQPLKNIFIIRDTLANKISYYHLLLFLVSLPFDRFYSELVLISFSMHTLLHLRRLRFPFLPVRKLLLVLSLFLITLFTVLYTSENEEGLSKAGRQLALIIFPVMFVCTKLDLNKYKHQLFLAFSLTITLTVIYLYYDALHTIVYNKLLVATLFTPAFINQNFTAPIELHATYMAMYVCFSLLFMIYCALHSAIRVRKVLYLSAAVLLTGALVQLGSRSVLVAAIIGANCILPITISSVKRKIIYLSATITGSAIVVIGITTAPVLKSRYISGFRQDITANIAIPTIPEPRMARWESALHVINQHPLLGYGAGAEIPVLKQQYFKDGLYISYYNELNAHNQYLSMAVTSGYVGLAVFMLILLECFRLALKNRDVMFLSFLVIIAVASFSENILDLNKGIFFIAFFLSFFLLSDFSDNFKVVNELPGRATFERA</sequence>
<evidence type="ECO:0000313" key="7">
    <source>
        <dbReference type="EMBL" id="MEX6686385.1"/>
    </source>
</evidence>